<dbReference type="Gene3D" id="3.30.420.40">
    <property type="match status" value="1"/>
</dbReference>
<comment type="caution">
    <text evidence="4">The sequence shown here is derived from an EMBL/GenBank/DDBJ whole genome shotgun (WGS) entry which is preliminary data.</text>
</comment>
<keyword evidence="5" id="KW-1185">Reference proteome</keyword>
<evidence type="ECO:0000313" key="4">
    <source>
        <dbReference type="EMBL" id="TXR56491.1"/>
    </source>
</evidence>
<evidence type="ECO:0000259" key="3">
    <source>
        <dbReference type="Pfam" id="PF05378"/>
    </source>
</evidence>
<proteinExistence type="predicted"/>
<accession>A0A5C8ZH41</accession>
<dbReference type="OrthoDB" id="9768323at2"/>
<dbReference type="Pfam" id="PF01968">
    <property type="entry name" value="Hydantoinase_A"/>
    <property type="match status" value="1"/>
</dbReference>
<dbReference type="InterPro" id="IPR008040">
    <property type="entry name" value="Hydant_A_N"/>
</dbReference>
<dbReference type="InterPro" id="IPR045079">
    <property type="entry name" value="Oxoprolinase-like"/>
</dbReference>
<dbReference type="SUPFAM" id="SSF53067">
    <property type="entry name" value="Actin-like ATPase domain"/>
    <property type="match status" value="2"/>
</dbReference>
<gene>
    <name evidence="4" type="ORF">FMM08_10435</name>
</gene>
<feature type="domain" description="Hydantoinase A/oxoprolinase" evidence="2">
    <location>
        <begin position="192"/>
        <end position="399"/>
    </location>
</feature>
<evidence type="ECO:0000313" key="5">
    <source>
        <dbReference type="Proteomes" id="UP000321234"/>
    </source>
</evidence>
<dbReference type="Pfam" id="PF05378">
    <property type="entry name" value="Hydant_A_N"/>
    <property type="match status" value="1"/>
</dbReference>
<dbReference type="InterPro" id="IPR043129">
    <property type="entry name" value="ATPase_NBD"/>
</dbReference>
<dbReference type="GO" id="GO:0016787">
    <property type="term" value="F:hydrolase activity"/>
    <property type="evidence" value="ECO:0007669"/>
    <property type="project" value="InterPro"/>
</dbReference>
<dbReference type="PANTHER" id="PTHR11365">
    <property type="entry name" value="5-OXOPROLINASE RELATED"/>
    <property type="match status" value="1"/>
</dbReference>
<dbReference type="AlphaFoldDB" id="A0A5C8ZH41"/>
<protein>
    <submittedName>
        <fullName evidence="4">Hydantoinase/oxoprolinase family protein</fullName>
    </submittedName>
</protein>
<evidence type="ECO:0000259" key="2">
    <source>
        <dbReference type="Pfam" id="PF01968"/>
    </source>
</evidence>
<reference evidence="4 5" key="1">
    <citation type="submission" date="2019-07" db="EMBL/GenBank/DDBJ databases">
        <title>Quadrisphaera sp. strain DD2A genome sequencing and assembly.</title>
        <authorList>
            <person name="Kim I."/>
        </authorList>
    </citation>
    <scope>NUCLEOTIDE SEQUENCE [LARGE SCALE GENOMIC DNA]</scope>
    <source>
        <strain evidence="4 5">DD2A</strain>
    </source>
</reference>
<name>A0A5C8ZH41_9ACTN</name>
<feature type="region of interest" description="Disordered" evidence="1">
    <location>
        <begin position="520"/>
        <end position="543"/>
    </location>
</feature>
<dbReference type="PANTHER" id="PTHR11365:SF10">
    <property type="entry name" value="HYDANTOINASE_OXOPROLINASE"/>
    <property type="match status" value="1"/>
</dbReference>
<sequence>MRIGIDVGGTNTDAVLLGDDDAVLAAVKSPTTSDVSSGITASLASLQGVRAFDPAGVRAVMIGTTHFINALVEARRLAPTAALRLGLPATAALPPMVDWPQRLVTAVSGRAYLAHGGHEFDGRTISELDPDELRRHAADMAAHGVRSVAITSVFSPVNTEFELRAAEVLAEELPDVAISLSHQIGRIGLLERENATVVNAALRELASDIVGGLFAAVSGAGIDAPIYLSQNDGTLMDVEHARRYPVSTFASGPTNSMRGAAVLSGVSTCAVVDVGGTTSDVGVLTRGFPREATTEVSVAGIRTNFRMPDVLSIGIGGGSLVRGAAGGAGGGVSVGPDSVGYRLTERALVFGGDTLTATDIAVAAGRADIGDASLVAHLDPDLVRAALSRIAADVADAVDRMRTSSQPLPVVAVGGGSVLLPDHLAGSGEVLRPENFAVANAIGAAIAQVGGEVDRVFAIEPGRRGDVLEAARAEAVERAVANGAVPSSVEVLEIDEVPLPYLPGGATRIRVKAVGDLALTPGPSSGTASGARRGEPVAAGSRA</sequence>
<organism evidence="4 5">
    <name type="scientific">Quadrisphaera setariae</name>
    <dbReference type="NCBI Taxonomy" id="2593304"/>
    <lineage>
        <taxon>Bacteria</taxon>
        <taxon>Bacillati</taxon>
        <taxon>Actinomycetota</taxon>
        <taxon>Actinomycetes</taxon>
        <taxon>Kineosporiales</taxon>
        <taxon>Kineosporiaceae</taxon>
        <taxon>Quadrisphaera</taxon>
    </lineage>
</organism>
<dbReference type="EMBL" id="VKAC01000005">
    <property type="protein sequence ID" value="TXR56491.1"/>
    <property type="molecule type" value="Genomic_DNA"/>
</dbReference>
<dbReference type="RefSeq" id="WP_147926284.1">
    <property type="nucleotide sequence ID" value="NZ_VKAC01000005.1"/>
</dbReference>
<dbReference type="InterPro" id="IPR002821">
    <property type="entry name" value="Hydantoinase_A"/>
</dbReference>
<feature type="domain" description="Hydantoinase/oxoprolinase N-terminal" evidence="3">
    <location>
        <begin position="2"/>
        <end position="172"/>
    </location>
</feature>
<dbReference type="Proteomes" id="UP000321234">
    <property type="component" value="Unassembled WGS sequence"/>
</dbReference>
<evidence type="ECO:0000256" key="1">
    <source>
        <dbReference type="SAM" id="MobiDB-lite"/>
    </source>
</evidence>